<dbReference type="RefSeq" id="WP_073108085.1">
    <property type="nucleotide sequence ID" value="NZ_FQZY01000020.1"/>
</dbReference>
<dbReference type="AlphaFoldDB" id="A0A1M6MU80"/>
<sequence>MDRNQVDKLVIAYIDSCETERQIEEWFDVSGESNFLRNIKNAIIETLISGVAENDQYQLSCLLGDGDTDGVYEIIRKQPAESTRESADEPTEMKRYKLEFAGEAVVMAKNEREAEFKLQRGYTEDKFIEVNMCYESDEEAGE</sequence>
<reference evidence="1 2" key="1">
    <citation type="submission" date="2016-11" db="EMBL/GenBank/DDBJ databases">
        <authorList>
            <person name="Jaros S."/>
            <person name="Januszkiewicz K."/>
            <person name="Wedrychowicz H."/>
        </authorList>
    </citation>
    <scope>NUCLEOTIDE SEQUENCE [LARGE SCALE GENOMIC DNA]</scope>
    <source>
        <strain evidence="1 2">DSM 15480</strain>
    </source>
</reference>
<dbReference type="Proteomes" id="UP000184301">
    <property type="component" value="Unassembled WGS sequence"/>
</dbReference>
<accession>A0A1M6MU80</accession>
<evidence type="ECO:0000313" key="1">
    <source>
        <dbReference type="EMBL" id="SHJ87017.1"/>
    </source>
</evidence>
<organism evidence="1 2">
    <name type="scientific">Hespellia stercorisuis DSM 15480</name>
    <dbReference type="NCBI Taxonomy" id="1121950"/>
    <lineage>
        <taxon>Bacteria</taxon>
        <taxon>Bacillati</taxon>
        <taxon>Bacillota</taxon>
        <taxon>Clostridia</taxon>
        <taxon>Lachnospirales</taxon>
        <taxon>Lachnospiraceae</taxon>
        <taxon>Hespellia</taxon>
    </lineage>
</organism>
<proteinExistence type="predicted"/>
<protein>
    <submittedName>
        <fullName evidence="1">Uncharacterized protein</fullName>
    </submittedName>
</protein>
<dbReference type="EMBL" id="FQZY01000020">
    <property type="protein sequence ID" value="SHJ87017.1"/>
    <property type="molecule type" value="Genomic_DNA"/>
</dbReference>
<name>A0A1M6MU80_9FIRM</name>
<keyword evidence="2" id="KW-1185">Reference proteome</keyword>
<evidence type="ECO:0000313" key="2">
    <source>
        <dbReference type="Proteomes" id="UP000184301"/>
    </source>
</evidence>
<dbReference type="STRING" id="1121950.SAMN02745243_01596"/>
<gene>
    <name evidence="1" type="ORF">SAMN02745243_01596</name>
</gene>